<dbReference type="Proteomes" id="UP000266234">
    <property type="component" value="Unassembled WGS sequence"/>
</dbReference>
<keyword evidence="2" id="KW-0732">Signal</keyword>
<feature type="transmembrane region" description="Helical" evidence="1">
    <location>
        <begin position="423"/>
        <end position="440"/>
    </location>
</feature>
<protein>
    <submittedName>
        <fullName evidence="3">Uncharacterized protein</fullName>
    </submittedName>
</protein>
<dbReference type="AlphaFoldDB" id="A0A395RMH8"/>
<keyword evidence="1" id="KW-1133">Transmembrane helix</keyword>
<reference evidence="3 4" key="1">
    <citation type="journal article" date="2018" name="PLoS Pathog.">
        <title>Evolution of structural diversity of trichothecenes, a family of toxins produced by plant pathogenic and entomopathogenic fungi.</title>
        <authorList>
            <person name="Proctor R.H."/>
            <person name="McCormick S.P."/>
            <person name="Kim H.S."/>
            <person name="Cardoza R.E."/>
            <person name="Stanley A.M."/>
            <person name="Lindo L."/>
            <person name="Kelly A."/>
            <person name="Brown D.W."/>
            <person name="Lee T."/>
            <person name="Vaughan M.M."/>
            <person name="Alexander N.J."/>
            <person name="Busman M."/>
            <person name="Gutierrez S."/>
        </authorList>
    </citation>
    <scope>NUCLEOTIDE SEQUENCE [LARGE SCALE GENOMIC DNA]</scope>
    <source>
        <strain evidence="3 4">NRRL 20695</strain>
    </source>
</reference>
<gene>
    <name evidence="3" type="ORF">FLONG3_10574</name>
</gene>
<organism evidence="3 4">
    <name type="scientific">Fusarium longipes</name>
    <dbReference type="NCBI Taxonomy" id="694270"/>
    <lineage>
        <taxon>Eukaryota</taxon>
        <taxon>Fungi</taxon>
        <taxon>Dikarya</taxon>
        <taxon>Ascomycota</taxon>
        <taxon>Pezizomycotina</taxon>
        <taxon>Sordariomycetes</taxon>
        <taxon>Hypocreomycetidae</taxon>
        <taxon>Hypocreales</taxon>
        <taxon>Nectriaceae</taxon>
        <taxon>Fusarium</taxon>
    </lineage>
</organism>
<evidence type="ECO:0000256" key="2">
    <source>
        <dbReference type="SAM" id="SignalP"/>
    </source>
</evidence>
<accession>A0A395RMH8</accession>
<evidence type="ECO:0000313" key="4">
    <source>
        <dbReference type="Proteomes" id="UP000266234"/>
    </source>
</evidence>
<feature type="signal peptide" evidence="2">
    <location>
        <begin position="1"/>
        <end position="20"/>
    </location>
</feature>
<dbReference type="EMBL" id="PXOG01000315">
    <property type="protein sequence ID" value="RGP61340.1"/>
    <property type="molecule type" value="Genomic_DNA"/>
</dbReference>
<dbReference type="OrthoDB" id="3525430at2759"/>
<proteinExistence type="predicted"/>
<sequence length="724" mass="81061">MKLQSIFHALLLFGAGVALADTTRDVSGPHHVELDDPNVPIEIRNNYGGWVNPEDFLPMPQCIAQQDHSAWLNAMTRCTRHRCTKHFIFCTHYQWLTQLSCLSAEFSPATIDPYVEYCTRSVLAKAQLAQWIQHTTGRDWLIHVGDTIGLHNLAPRSLIQGYKAVSIAQKAPECLRKATSITKETFEYVMGSCGFTSTTFHIGNAARPWEYSTSQKSMTALSFDTAGYDLTGRHIPLGEYFDKECFCSHFATTQENEPCLDQLDLTKERLWLHAICGPSHLPENWKKSLRIFGKDYIPRYRWSQYLAIPNMPPNVTALSEQCQTEACNTDSEGFCQVEPAIDRSCICGKLDYSLCQGACQNFESRKQYVEWLLTLCDDVKDWHGLPKNWHEILVPQPVDMIPWDWNLHPEHPRRTNCGSYTETISAFVFVNLVTILAVYLGERLSRSSNNLESHSKGQAWALKGLILASVQLAGSCINVQIIQSTPGCEDVPVFQLLLLWCSLPRLGWLVIAPDRIHRPEANDLATACSGLYAEALLQTLNIYLMTTVVTYGLWNGFYFGVLPNTEVGYSAWLMYGGALLWLFVAGVIFIVTTRFLRPIFADKNFKTEDLSKCGSYGCTGTYSNSSVRDHLLRGPRTRSSQRSGYGTLPVVAGPSQPLSDSREPHTSLYVVLSLGLPALFLAQTLFWVGFIRVSGANFCPPSPETITGVWAVSSLAAVALKFIM</sequence>
<keyword evidence="4" id="KW-1185">Reference proteome</keyword>
<evidence type="ECO:0000313" key="3">
    <source>
        <dbReference type="EMBL" id="RGP61340.1"/>
    </source>
</evidence>
<feature type="transmembrane region" description="Helical" evidence="1">
    <location>
        <begin position="668"/>
        <end position="693"/>
    </location>
</feature>
<evidence type="ECO:0000256" key="1">
    <source>
        <dbReference type="SAM" id="Phobius"/>
    </source>
</evidence>
<feature type="transmembrane region" description="Helical" evidence="1">
    <location>
        <begin position="531"/>
        <end position="554"/>
    </location>
</feature>
<feature type="transmembrane region" description="Helical" evidence="1">
    <location>
        <begin position="705"/>
        <end position="723"/>
    </location>
</feature>
<name>A0A395RMH8_9HYPO</name>
<feature type="transmembrane region" description="Helical" evidence="1">
    <location>
        <begin position="574"/>
        <end position="596"/>
    </location>
</feature>
<feature type="chain" id="PRO_5017216548" evidence="2">
    <location>
        <begin position="21"/>
        <end position="724"/>
    </location>
</feature>
<keyword evidence="1" id="KW-0812">Transmembrane</keyword>
<keyword evidence="1" id="KW-0472">Membrane</keyword>
<comment type="caution">
    <text evidence="3">The sequence shown here is derived from an EMBL/GenBank/DDBJ whole genome shotgun (WGS) entry which is preliminary data.</text>
</comment>